<feature type="transmembrane region" description="Helical" evidence="6">
    <location>
        <begin position="178"/>
        <end position="198"/>
    </location>
</feature>
<dbReference type="GeneID" id="19275786"/>
<feature type="transmembrane region" description="Helical" evidence="6">
    <location>
        <begin position="383"/>
        <end position="405"/>
    </location>
</feature>
<dbReference type="PANTHER" id="PTHR43791:SF79">
    <property type="entry name" value="MAJOR FACILITATOR SUPERFAMILY (MFS) PROFILE DOMAIN-CONTAINING PROTEIN"/>
    <property type="match status" value="1"/>
</dbReference>
<feature type="transmembrane region" description="Helical" evidence="6">
    <location>
        <begin position="285"/>
        <end position="304"/>
    </location>
</feature>
<dbReference type="RefSeq" id="XP_007837545.1">
    <property type="nucleotide sequence ID" value="XM_007839354.1"/>
</dbReference>
<evidence type="ECO:0000256" key="6">
    <source>
        <dbReference type="SAM" id="Phobius"/>
    </source>
</evidence>
<dbReference type="FunFam" id="1.20.1250.20:FF:000013">
    <property type="entry name" value="MFS general substrate transporter"/>
    <property type="match status" value="1"/>
</dbReference>
<dbReference type="GO" id="GO:0022857">
    <property type="term" value="F:transmembrane transporter activity"/>
    <property type="evidence" value="ECO:0007669"/>
    <property type="project" value="InterPro"/>
</dbReference>
<dbReference type="Proteomes" id="UP000030651">
    <property type="component" value="Unassembled WGS sequence"/>
</dbReference>
<keyword evidence="4 6" id="KW-1133">Transmembrane helix</keyword>
<dbReference type="PROSITE" id="PS50850">
    <property type="entry name" value="MFS"/>
    <property type="match status" value="1"/>
</dbReference>
<reference evidence="9" key="1">
    <citation type="journal article" date="2015" name="BMC Genomics">
        <title>Genomic and transcriptomic analysis of the endophytic fungus Pestalotiopsis fici reveals its lifestyle and high potential for synthesis of natural products.</title>
        <authorList>
            <person name="Wang X."/>
            <person name="Zhang X."/>
            <person name="Liu L."/>
            <person name="Xiang M."/>
            <person name="Wang W."/>
            <person name="Sun X."/>
            <person name="Che Y."/>
            <person name="Guo L."/>
            <person name="Liu G."/>
            <person name="Guo L."/>
            <person name="Wang C."/>
            <person name="Yin W.B."/>
            <person name="Stadler M."/>
            <person name="Zhang X."/>
            <person name="Liu X."/>
        </authorList>
    </citation>
    <scope>NUCLEOTIDE SEQUENCE [LARGE SCALE GENOMIC DNA]</scope>
    <source>
        <strain evidence="9">W106-1 / CGMCC3.15140</strain>
    </source>
</reference>
<dbReference type="KEGG" id="pfy:PFICI_10773"/>
<organism evidence="8 9">
    <name type="scientific">Pestalotiopsis fici (strain W106-1 / CGMCC3.15140)</name>
    <dbReference type="NCBI Taxonomy" id="1229662"/>
    <lineage>
        <taxon>Eukaryota</taxon>
        <taxon>Fungi</taxon>
        <taxon>Dikarya</taxon>
        <taxon>Ascomycota</taxon>
        <taxon>Pezizomycotina</taxon>
        <taxon>Sordariomycetes</taxon>
        <taxon>Xylariomycetidae</taxon>
        <taxon>Amphisphaeriales</taxon>
        <taxon>Sporocadaceae</taxon>
        <taxon>Pestalotiopsis</taxon>
    </lineage>
</organism>
<dbReference type="OrthoDB" id="2962993at2759"/>
<dbReference type="InterPro" id="IPR036259">
    <property type="entry name" value="MFS_trans_sf"/>
</dbReference>
<evidence type="ECO:0000313" key="8">
    <source>
        <dbReference type="EMBL" id="ETS76899.1"/>
    </source>
</evidence>
<dbReference type="InParanoid" id="W3WSV7"/>
<dbReference type="HOGENOM" id="CLU_001265_0_1_1"/>
<protein>
    <recommendedName>
        <fullName evidence="7">Major facilitator superfamily (MFS) profile domain-containing protein</fullName>
    </recommendedName>
</protein>
<evidence type="ECO:0000259" key="7">
    <source>
        <dbReference type="PROSITE" id="PS50850"/>
    </source>
</evidence>
<keyword evidence="2" id="KW-0813">Transport</keyword>
<evidence type="ECO:0000256" key="1">
    <source>
        <dbReference type="ARBA" id="ARBA00004141"/>
    </source>
</evidence>
<dbReference type="SUPFAM" id="SSF103473">
    <property type="entry name" value="MFS general substrate transporter"/>
    <property type="match status" value="1"/>
</dbReference>
<feature type="transmembrane region" description="Helical" evidence="6">
    <location>
        <begin position="417"/>
        <end position="436"/>
    </location>
</feature>
<comment type="subcellular location">
    <subcellularLocation>
        <location evidence="1">Membrane</location>
        <topology evidence="1">Multi-pass membrane protein</topology>
    </subcellularLocation>
</comment>
<accession>W3WSV7</accession>
<evidence type="ECO:0000256" key="5">
    <source>
        <dbReference type="ARBA" id="ARBA00023136"/>
    </source>
</evidence>
<dbReference type="OMA" id="VGWIYTA"/>
<feature type="transmembrane region" description="Helical" evidence="6">
    <location>
        <begin position="148"/>
        <end position="169"/>
    </location>
</feature>
<dbReference type="InterPro" id="IPR020846">
    <property type="entry name" value="MFS_dom"/>
</dbReference>
<feature type="transmembrane region" description="Helical" evidence="6">
    <location>
        <begin position="46"/>
        <end position="64"/>
    </location>
</feature>
<feature type="transmembrane region" description="Helical" evidence="6">
    <location>
        <begin position="324"/>
        <end position="344"/>
    </location>
</feature>
<keyword evidence="9" id="KW-1185">Reference proteome</keyword>
<feature type="domain" description="Major facilitator superfamily (MFS) profile" evidence="7">
    <location>
        <begin position="50"/>
        <end position="473"/>
    </location>
</feature>
<sequence>MADTELKAEEPVHIESRIDPKCDLSALNTEDAEFLASFTEAQRKRVDIRLIPMLTILYLISFLDRSNIGNAKIEGLDTDLQLDGVKYNIALCIFFIPYILLEIPSNWMLSKVKRPSLFLGAMIIGWGIVMTLSGLVQNYAGLCVTRLFLGAFEAGFFPGAIYLVSAWYLPNESQVRIAIFYCSSATAGAFSGLLAYAIAKMDGVGGYGAWRWIFIIEGLASIIAGVVAMLLMPDAPGSSGYFLGPEEIRYLQVRQLAVPGRRHHGQGEGGHKFDWKNLVKVLKDWQMYLLAIVYLSSTGPNYALKFTMPQIIKNMGYQSSMAQVLTIPPYTVGVIATISSAMLADRITWRMPFAIVADLCMIVAHAILYVFGPTQKQHIPACYFALCLACVGFYPIPPTVNAWLISNTAPQNKRAMAIGYFVGLGNIGGIFGSFIYRDSEAPKYPSGYATAFSLACAGIVSSLILEFCYKKINDKREHVTEEDVRRQHSEEALEEMGDRSPLFRYSY</sequence>
<feature type="transmembrane region" description="Helical" evidence="6">
    <location>
        <begin position="210"/>
        <end position="232"/>
    </location>
</feature>
<feature type="transmembrane region" description="Helical" evidence="6">
    <location>
        <begin position="84"/>
        <end position="104"/>
    </location>
</feature>
<keyword evidence="5 6" id="KW-0472">Membrane</keyword>
<evidence type="ECO:0000256" key="3">
    <source>
        <dbReference type="ARBA" id="ARBA00022692"/>
    </source>
</evidence>
<dbReference type="PANTHER" id="PTHR43791">
    <property type="entry name" value="PERMEASE-RELATED"/>
    <property type="match status" value="1"/>
</dbReference>
<keyword evidence="3 6" id="KW-0812">Transmembrane</keyword>
<proteinExistence type="predicted"/>
<dbReference type="InterPro" id="IPR011701">
    <property type="entry name" value="MFS"/>
</dbReference>
<dbReference type="AlphaFoldDB" id="W3WSV7"/>
<dbReference type="Pfam" id="PF07690">
    <property type="entry name" value="MFS_1"/>
    <property type="match status" value="1"/>
</dbReference>
<feature type="transmembrane region" description="Helical" evidence="6">
    <location>
        <begin position="351"/>
        <end position="371"/>
    </location>
</feature>
<evidence type="ECO:0000256" key="2">
    <source>
        <dbReference type="ARBA" id="ARBA00022448"/>
    </source>
</evidence>
<feature type="transmembrane region" description="Helical" evidence="6">
    <location>
        <begin position="116"/>
        <end position="136"/>
    </location>
</feature>
<evidence type="ECO:0000256" key="4">
    <source>
        <dbReference type="ARBA" id="ARBA00022989"/>
    </source>
</evidence>
<dbReference type="FunFam" id="1.20.1250.20:FF:000034">
    <property type="entry name" value="MFS general substrate transporter"/>
    <property type="match status" value="1"/>
</dbReference>
<evidence type="ECO:0000313" key="9">
    <source>
        <dbReference type="Proteomes" id="UP000030651"/>
    </source>
</evidence>
<gene>
    <name evidence="8" type="ORF">PFICI_10773</name>
</gene>
<feature type="transmembrane region" description="Helical" evidence="6">
    <location>
        <begin position="448"/>
        <end position="469"/>
    </location>
</feature>
<dbReference type="EMBL" id="KI912116">
    <property type="protein sequence ID" value="ETS76899.1"/>
    <property type="molecule type" value="Genomic_DNA"/>
</dbReference>
<dbReference type="Gene3D" id="1.20.1250.20">
    <property type="entry name" value="MFS general substrate transporter like domains"/>
    <property type="match status" value="2"/>
</dbReference>
<dbReference type="GO" id="GO:0016020">
    <property type="term" value="C:membrane"/>
    <property type="evidence" value="ECO:0007669"/>
    <property type="project" value="UniProtKB-SubCell"/>
</dbReference>
<name>W3WSV7_PESFW</name>
<dbReference type="eggNOG" id="KOG2533">
    <property type="taxonomic scope" value="Eukaryota"/>
</dbReference>